<sequence length="160" mass="18654">MTMFNWGPTEPSGPIPFNKERWDAVLTSLEVNFAIDEDGDRFGDWESMRLWFLVAGDKNDLMAMRSMWDIRPPIEAYDYMVEAINSWNRDHFWPKAIVTRGEQHLGIFGDLVIDIETGVTDDFLRQQVRCMIGMSDQLYTYLAELFPESKNWFDAGQPSE</sequence>
<dbReference type="RefSeq" id="WP_105185855.1">
    <property type="nucleotide sequence ID" value="NZ_BAAAGO010000032.1"/>
</dbReference>
<dbReference type="OrthoDB" id="3256964at2"/>
<evidence type="ECO:0008006" key="3">
    <source>
        <dbReference type="Google" id="ProtNLM"/>
    </source>
</evidence>
<dbReference type="InterPro" id="IPR019660">
    <property type="entry name" value="Put_sensory_transdc_reg_YbjN"/>
</dbReference>
<dbReference type="Proteomes" id="UP000238164">
    <property type="component" value="Chromosome 1"/>
</dbReference>
<accession>A0A2N9JFZ0</accession>
<dbReference type="KEGG" id="mgg:MPLG2_2000"/>
<dbReference type="EMBL" id="LT985188">
    <property type="protein sequence ID" value="SPD87030.1"/>
    <property type="molecule type" value="Genomic_DNA"/>
</dbReference>
<dbReference type="Pfam" id="PF10722">
    <property type="entry name" value="YbjN"/>
    <property type="match status" value="1"/>
</dbReference>
<evidence type="ECO:0000313" key="2">
    <source>
        <dbReference type="Proteomes" id="UP000238164"/>
    </source>
</evidence>
<evidence type="ECO:0000313" key="1">
    <source>
        <dbReference type="EMBL" id="SPD87030.1"/>
    </source>
</evidence>
<organism evidence="1 2">
    <name type="scientific">Micropruina glycogenica</name>
    <dbReference type="NCBI Taxonomy" id="75385"/>
    <lineage>
        <taxon>Bacteria</taxon>
        <taxon>Bacillati</taxon>
        <taxon>Actinomycetota</taxon>
        <taxon>Actinomycetes</taxon>
        <taxon>Propionibacteriales</taxon>
        <taxon>Nocardioidaceae</taxon>
        <taxon>Micropruina</taxon>
    </lineage>
</organism>
<gene>
    <name evidence="1" type="ORF">MPLG2_2000</name>
</gene>
<reference evidence="1 2" key="1">
    <citation type="submission" date="2018-02" db="EMBL/GenBank/DDBJ databases">
        <authorList>
            <person name="Cohen D.B."/>
            <person name="Kent A.D."/>
        </authorList>
    </citation>
    <scope>NUCLEOTIDE SEQUENCE [LARGE SCALE GENOMIC DNA]</scope>
    <source>
        <strain evidence="1">1</strain>
    </source>
</reference>
<name>A0A2N9JFZ0_9ACTN</name>
<keyword evidence="2" id="KW-1185">Reference proteome</keyword>
<protein>
    <recommendedName>
        <fullName evidence="3">YbjN domain-containing protein</fullName>
    </recommendedName>
</protein>
<dbReference type="AlphaFoldDB" id="A0A2N9JFZ0"/>
<proteinExistence type="predicted"/>